<dbReference type="Proteomes" id="UP000572051">
    <property type="component" value="Unassembled WGS sequence"/>
</dbReference>
<evidence type="ECO:0000313" key="1">
    <source>
        <dbReference type="EMBL" id="NYJ35718.1"/>
    </source>
</evidence>
<dbReference type="GO" id="GO:0051301">
    <property type="term" value="P:cell division"/>
    <property type="evidence" value="ECO:0007669"/>
    <property type="project" value="UniProtKB-KW"/>
</dbReference>
<protein>
    <submittedName>
        <fullName evidence="1">Cell division septum initiation protein DivIVA</fullName>
    </submittedName>
</protein>
<evidence type="ECO:0000313" key="2">
    <source>
        <dbReference type="Proteomes" id="UP000572051"/>
    </source>
</evidence>
<accession>A0A7Z0JAW6</accession>
<keyword evidence="2" id="KW-1185">Reference proteome</keyword>
<name>A0A7Z0JAW6_9ACTN</name>
<comment type="caution">
    <text evidence="1">The sequence shown here is derived from an EMBL/GenBank/DDBJ whole genome shotgun (WGS) entry which is preliminary data.</text>
</comment>
<sequence>MSSPVPPRVPAIDVVLRGFDRRQVDDLVDRANVTLTTLTGVPAFTDAAVPVPGFPERRPPEPISAAELRESSLDVTLRGYDRSQVVDVLSDLADRITEAESRGDRG</sequence>
<dbReference type="AlphaFoldDB" id="A0A7Z0JAW6"/>
<dbReference type="RefSeq" id="WP_179825057.1">
    <property type="nucleotide sequence ID" value="NZ_JACCFS010000001.1"/>
</dbReference>
<organism evidence="1 2">
    <name type="scientific">Nocardiopsis aegyptia</name>
    <dbReference type="NCBI Taxonomy" id="220378"/>
    <lineage>
        <taxon>Bacteria</taxon>
        <taxon>Bacillati</taxon>
        <taxon>Actinomycetota</taxon>
        <taxon>Actinomycetes</taxon>
        <taxon>Streptosporangiales</taxon>
        <taxon>Nocardiopsidaceae</taxon>
        <taxon>Nocardiopsis</taxon>
    </lineage>
</organism>
<gene>
    <name evidence="1" type="ORF">HNR10_003599</name>
</gene>
<keyword evidence="1" id="KW-0132">Cell division</keyword>
<dbReference type="EMBL" id="JACCFS010000001">
    <property type="protein sequence ID" value="NYJ35718.1"/>
    <property type="molecule type" value="Genomic_DNA"/>
</dbReference>
<proteinExistence type="predicted"/>
<keyword evidence="1" id="KW-0131">Cell cycle</keyword>
<reference evidence="1 2" key="1">
    <citation type="submission" date="2020-07" db="EMBL/GenBank/DDBJ databases">
        <title>Sequencing the genomes of 1000 actinobacteria strains.</title>
        <authorList>
            <person name="Klenk H.-P."/>
        </authorList>
    </citation>
    <scope>NUCLEOTIDE SEQUENCE [LARGE SCALE GENOMIC DNA]</scope>
    <source>
        <strain evidence="1 2">DSM 44442</strain>
    </source>
</reference>